<dbReference type="InterPro" id="IPR041698">
    <property type="entry name" value="Methyltransf_25"/>
</dbReference>
<dbReference type="CDD" id="cd02440">
    <property type="entry name" value="AdoMet_MTases"/>
    <property type="match status" value="1"/>
</dbReference>
<dbReference type="InterPro" id="IPR029063">
    <property type="entry name" value="SAM-dependent_MTases_sf"/>
</dbReference>
<dbReference type="SUPFAM" id="SSF53335">
    <property type="entry name" value="S-adenosyl-L-methionine-dependent methyltransferases"/>
    <property type="match status" value="1"/>
</dbReference>
<comment type="caution">
    <text evidence="4">The sequence shown here is derived from an EMBL/GenBank/DDBJ whole genome shotgun (WGS) entry which is preliminary data.</text>
</comment>
<reference evidence="4 5" key="1">
    <citation type="submission" date="2018-06" db="EMBL/GenBank/DDBJ databases">
        <title>Streptacidiphilus pinicola sp. nov., isolated from pine grove soil.</title>
        <authorList>
            <person name="Roh S.G."/>
            <person name="Park S."/>
            <person name="Kim M.-K."/>
            <person name="Yun B.-R."/>
            <person name="Park J."/>
            <person name="Kim M.J."/>
            <person name="Kim Y.S."/>
            <person name="Kim S.B."/>
        </authorList>
    </citation>
    <scope>NUCLEOTIDE SEQUENCE [LARGE SCALE GENOMIC DNA]</scope>
    <source>
        <strain evidence="4 5">MMS16-CNU450</strain>
    </source>
</reference>
<dbReference type="Gene3D" id="3.40.50.150">
    <property type="entry name" value="Vaccinia Virus protein VP39"/>
    <property type="match status" value="1"/>
</dbReference>
<evidence type="ECO:0000259" key="3">
    <source>
        <dbReference type="Pfam" id="PF13649"/>
    </source>
</evidence>
<evidence type="ECO:0000313" key="5">
    <source>
        <dbReference type="Proteomes" id="UP000248889"/>
    </source>
</evidence>
<keyword evidence="5" id="KW-1185">Reference proteome</keyword>
<accession>A0A2X0IN69</accession>
<dbReference type="Pfam" id="PF13649">
    <property type="entry name" value="Methyltransf_25"/>
    <property type="match status" value="1"/>
</dbReference>
<keyword evidence="1" id="KW-0489">Methyltransferase</keyword>
<proteinExistence type="predicted"/>
<dbReference type="EMBL" id="QKYN01000023">
    <property type="protein sequence ID" value="RAG86604.1"/>
    <property type="molecule type" value="Genomic_DNA"/>
</dbReference>
<protein>
    <recommendedName>
        <fullName evidence="3">Methyltransferase domain-containing protein</fullName>
    </recommendedName>
</protein>
<feature type="domain" description="Methyltransferase" evidence="3">
    <location>
        <begin position="50"/>
        <end position="140"/>
    </location>
</feature>
<name>A0A2X0IN69_9ACTN</name>
<sequence>MTDGEHRVGQQRALVFGTTAEAYDAARPGYSDLLVDTVLAYAGPGLRRAVEIGAGTGKATVAFAGRGVPVLAVEPDPRMAEVLRRNTADVPHVEVEAGLLFEQWQPGGRRFELVYAAQAWHWLDPHTRRDRVHDVLAPGGTVALFWNFAPVVDPDLHRALQETDEEFGTGLMRLTELAADYAGEIESTVENGWPARDFAGDARFTDQRSVRVRNGRVRQGVDAWLARVATQSGVQMLEPGRREACLAALRAALTAHGDGFDTEWITDVFLARRVPVEALA</sequence>
<evidence type="ECO:0000256" key="2">
    <source>
        <dbReference type="ARBA" id="ARBA00022679"/>
    </source>
</evidence>
<evidence type="ECO:0000256" key="1">
    <source>
        <dbReference type="ARBA" id="ARBA00022603"/>
    </source>
</evidence>
<dbReference type="OrthoDB" id="9797252at2"/>
<dbReference type="GO" id="GO:0032259">
    <property type="term" value="P:methylation"/>
    <property type="evidence" value="ECO:0007669"/>
    <property type="project" value="UniProtKB-KW"/>
</dbReference>
<keyword evidence="2" id="KW-0808">Transferase</keyword>
<dbReference type="Proteomes" id="UP000248889">
    <property type="component" value="Unassembled WGS sequence"/>
</dbReference>
<dbReference type="PANTHER" id="PTHR44942">
    <property type="entry name" value="METHYLTRANSF_11 DOMAIN-CONTAINING PROTEIN"/>
    <property type="match status" value="1"/>
</dbReference>
<evidence type="ECO:0000313" key="4">
    <source>
        <dbReference type="EMBL" id="RAG86604.1"/>
    </source>
</evidence>
<dbReference type="AlphaFoldDB" id="A0A2X0IN69"/>
<organism evidence="4 5">
    <name type="scientific">Streptacidiphilus pinicola</name>
    <dbReference type="NCBI Taxonomy" id="2219663"/>
    <lineage>
        <taxon>Bacteria</taxon>
        <taxon>Bacillati</taxon>
        <taxon>Actinomycetota</taxon>
        <taxon>Actinomycetes</taxon>
        <taxon>Kitasatosporales</taxon>
        <taxon>Streptomycetaceae</taxon>
        <taxon>Streptacidiphilus</taxon>
    </lineage>
</organism>
<dbReference type="GO" id="GO:0008168">
    <property type="term" value="F:methyltransferase activity"/>
    <property type="evidence" value="ECO:0007669"/>
    <property type="project" value="UniProtKB-KW"/>
</dbReference>
<dbReference type="PANTHER" id="PTHR44942:SF4">
    <property type="entry name" value="METHYLTRANSFERASE TYPE 11 DOMAIN-CONTAINING PROTEIN"/>
    <property type="match status" value="1"/>
</dbReference>
<gene>
    <name evidence="4" type="ORF">DN069_05490</name>
</gene>
<dbReference type="InterPro" id="IPR051052">
    <property type="entry name" value="Diverse_substrate_MTase"/>
</dbReference>